<feature type="domain" description="Endonuclease/exonuclease/phosphatase" evidence="1">
    <location>
        <begin position="31"/>
        <end position="147"/>
    </location>
</feature>
<dbReference type="PANTHER" id="PTHR33273">
    <property type="entry name" value="DOMAIN-CONTAINING PROTEIN, PUTATIVE-RELATED"/>
    <property type="match status" value="1"/>
</dbReference>
<sequence>MFISSDLKSSLLPLTANLEAVAVPTWCPNKITICSIYIPPPPDHPLNEKELVDLIFQLPHPYLLVGDFNAHNIIWGSPHTFGKGKVIENVLNCSDTFLLNTGSETHFNISSGSFSAIDLSLCDPKIAPSLSWEVFDDLHDSNHFPIIISSSSYKETTTRNFWNIKNANWSEFTSTTDILLSSLTISEEHNSKYF</sequence>
<dbReference type="RefSeq" id="XP_050505261.1">
    <property type="nucleotide sequence ID" value="XM_050649304.1"/>
</dbReference>
<dbReference type="GeneID" id="126883649"/>
<evidence type="ECO:0000259" key="1">
    <source>
        <dbReference type="Pfam" id="PF14529"/>
    </source>
</evidence>
<dbReference type="InterPro" id="IPR005135">
    <property type="entry name" value="Endo/exonuclease/phosphatase"/>
</dbReference>
<protein>
    <recommendedName>
        <fullName evidence="1">Endonuclease/exonuclease/phosphatase domain-containing protein</fullName>
    </recommendedName>
</protein>
<dbReference type="SUPFAM" id="SSF56219">
    <property type="entry name" value="DNase I-like"/>
    <property type="match status" value="1"/>
</dbReference>
<dbReference type="EnsemblMetazoa" id="XM_050649304.1">
    <property type="protein sequence ID" value="XP_050505261.1"/>
    <property type="gene ID" value="LOC126883649"/>
</dbReference>
<dbReference type="Gene3D" id="3.60.10.10">
    <property type="entry name" value="Endonuclease/exonuclease/phosphatase"/>
    <property type="match status" value="1"/>
</dbReference>
<keyword evidence="3" id="KW-1185">Reference proteome</keyword>
<evidence type="ECO:0000313" key="3">
    <source>
        <dbReference type="Proteomes" id="UP001652700"/>
    </source>
</evidence>
<name>A0ABM5K4Z1_DIAVI</name>
<dbReference type="InterPro" id="IPR036691">
    <property type="entry name" value="Endo/exonu/phosph_ase_sf"/>
</dbReference>
<organism evidence="2 3">
    <name type="scientific">Diabrotica virgifera virgifera</name>
    <name type="common">western corn rootworm</name>
    <dbReference type="NCBI Taxonomy" id="50390"/>
    <lineage>
        <taxon>Eukaryota</taxon>
        <taxon>Metazoa</taxon>
        <taxon>Ecdysozoa</taxon>
        <taxon>Arthropoda</taxon>
        <taxon>Hexapoda</taxon>
        <taxon>Insecta</taxon>
        <taxon>Pterygota</taxon>
        <taxon>Neoptera</taxon>
        <taxon>Endopterygota</taxon>
        <taxon>Coleoptera</taxon>
        <taxon>Polyphaga</taxon>
        <taxon>Cucujiformia</taxon>
        <taxon>Chrysomeloidea</taxon>
        <taxon>Chrysomelidae</taxon>
        <taxon>Galerucinae</taxon>
        <taxon>Diabroticina</taxon>
        <taxon>Diabroticites</taxon>
        <taxon>Diabrotica</taxon>
    </lineage>
</organism>
<reference evidence="2" key="1">
    <citation type="submission" date="2025-05" db="UniProtKB">
        <authorList>
            <consortium name="EnsemblMetazoa"/>
        </authorList>
    </citation>
    <scope>IDENTIFICATION</scope>
</reference>
<accession>A0ABM5K4Z1</accession>
<evidence type="ECO:0000313" key="2">
    <source>
        <dbReference type="EnsemblMetazoa" id="XP_050505261.1"/>
    </source>
</evidence>
<dbReference type="Proteomes" id="UP001652700">
    <property type="component" value="Unplaced"/>
</dbReference>
<dbReference type="Pfam" id="PF14529">
    <property type="entry name" value="Exo_endo_phos_2"/>
    <property type="match status" value="1"/>
</dbReference>
<dbReference type="PANTHER" id="PTHR33273:SF4">
    <property type="entry name" value="ENDONUCLEASE_EXONUCLEASE_PHOSPHATASE DOMAIN-CONTAINING PROTEIN"/>
    <property type="match status" value="1"/>
</dbReference>
<proteinExistence type="predicted"/>